<dbReference type="AlphaFoldDB" id="A0A2C9LNH0"/>
<feature type="domain" description="MPN" evidence="2">
    <location>
        <begin position="420"/>
        <end position="560"/>
    </location>
</feature>
<reference evidence="3" key="1">
    <citation type="submission" date="2020-05" db="UniProtKB">
        <authorList>
            <consortium name="EnsemblMetazoa"/>
        </authorList>
    </citation>
    <scope>IDENTIFICATION</scope>
    <source>
        <strain evidence="3">BB02</strain>
    </source>
</reference>
<evidence type="ECO:0000313" key="4">
    <source>
        <dbReference type="Proteomes" id="UP000076420"/>
    </source>
</evidence>
<dbReference type="InterPro" id="IPR000555">
    <property type="entry name" value="JAMM/MPN+_dom"/>
</dbReference>
<feature type="region of interest" description="Disordered" evidence="1">
    <location>
        <begin position="157"/>
        <end position="199"/>
    </location>
</feature>
<feature type="compositionally biased region" description="Basic and acidic residues" evidence="1">
    <location>
        <begin position="16"/>
        <end position="27"/>
    </location>
</feature>
<sequence length="625" mass="70619">MADLTFIEDSAGLAAKECDDSAQKESLNEEEGEEEMEDSSPEEEEETLQKARQAITCRSVTLTTLMDDGIIQAGEGVLSIDYLGQRFEADLLANGKIKWPQGSQEEFNTPSAWALHCKRLVNPIKRSGCGWASVKYNNRKLDIWKSIWARKHRTANPLKIKSPHHQPSTSSSTHNLVAAATTPPQPDMASPAPPSSAPLDLQCVPSANKLVADKTLIKPGDVLALKNEDKMVAKEKQGKKHTISESPSKLYPLPRNLARPVGSHQEIPLNLTFDTPVIGKKELISPVARTKAKFGRQEDFCVSRDRKIVSYADLGTRGLDVYVENFLKIILNCSSYSKVKELNLKVLLTISSKVLLVNDTVKGCKTLTRAGDTVETMDATRQVYLKPPDFHCHLTKSEVVGYLGGRWDSHRQRGEYSQDCSIHNSYYVSLFRLWWDFHCHLTKSEVVGYLGGRWDSHRQHLSVEQVFPARCRLGDKDRALSVEEEIRRNMKIKNLMVVGWYHSHPYCPPDPSIRDIDCQMSYQLKMRGSGSMYLPCIGFILSPFEKLPPKPDSKIQAYWVMPNLEKNLTEFYSGALDKIHLKEHWGEAITYLDKVKASLRSKLPEDQLESGTFLDYVQQLLKDMR</sequence>
<dbReference type="Proteomes" id="UP000076420">
    <property type="component" value="Unassembled WGS sequence"/>
</dbReference>
<dbReference type="GO" id="GO:0008237">
    <property type="term" value="F:metallopeptidase activity"/>
    <property type="evidence" value="ECO:0007669"/>
    <property type="project" value="InterPro"/>
</dbReference>
<proteinExistence type="predicted"/>
<dbReference type="KEGG" id="bgt:106052850"/>
<accession>A0A2C9LNH0</accession>
<dbReference type="InterPro" id="IPR040843">
    <property type="entry name" value="RAMA"/>
</dbReference>
<dbReference type="PROSITE" id="PS50249">
    <property type="entry name" value="MPN"/>
    <property type="match status" value="1"/>
</dbReference>
<dbReference type="EnsemblMetazoa" id="BGLB033177-RA">
    <property type="protein sequence ID" value="BGLB033177-PA"/>
    <property type="gene ID" value="BGLB033177"/>
</dbReference>
<dbReference type="PANTHER" id="PTHR10410">
    <property type="entry name" value="EUKARYOTIC TRANSLATION INITIATION FACTOR 3 -RELATED"/>
    <property type="match status" value="1"/>
</dbReference>
<feature type="compositionally biased region" description="Acidic residues" evidence="1">
    <location>
        <begin position="28"/>
        <end position="46"/>
    </location>
</feature>
<name>A0A2C9LNH0_BIOGL</name>
<gene>
    <name evidence="3" type="primary">106052850</name>
</gene>
<feature type="region of interest" description="Disordered" evidence="1">
    <location>
        <begin position="15"/>
        <end position="46"/>
    </location>
</feature>
<dbReference type="VEuPathDB" id="VectorBase:BGLB033177"/>
<dbReference type="OrthoDB" id="167806at2759"/>
<organism evidence="3 4">
    <name type="scientific">Biomphalaria glabrata</name>
    <name type="common">Bloodfluke planorb</name>
    <name type="synonym">Freshwater snail</name>
    <dbReference type="NCBI Taxonomy" id="6526"/>
    <lineage>
        <taxon>Eukaryota</taxon>
        <taxon>Metazoa</taxon>
        <taxon>Spiralia</taxon>
        <taxon>Lophotrochozoa</taxon>
        <taxon>Mollusca</taxon>
        <taxon>Gastropoda</taxon>
        <taxon>Heterobranchia</taxon>
        <taxon>Euthyneura</taxon>
        <taxon>Panpulmonata</taxon>
        <taxon>Hygrophila</taxon>
        <taxon>Lymnaeoidea</taxon>
        <taxon>Planorbidae</taxon>
        <taxon>Biomphalaria</taxon>
    </lineage>
</organism>
<feature type="compositionally biased region" description="Pro residues" evidence="1">
    <location>
        <begin position="183"/>
        <end position="196"/>
    </location>
</feature>
<protein>
    <recommendedName>
        <fullName evidence="2">MPN domain-containing protein</fullName>
    </recommendedName>
</protein>
<dbReference type="InterPro" id="IPR050242">
    <property type="entry name" value="JAMM_MPN+_peptidase_M67A"/>
</dbReference>
<evidence type="ECO:0000313" key="3">
    <source>
        <dbReference type="EnsemblMetazoa" id="BGLB033177-PA"/>
    </source>
</evidence>
<dbReference type="InterPro" id="IPR037518">
    <property type="entry name" value="MPN"/>
</dbReference>
<evidence type="ECO:0000256" key="1">
    <source>
        <dbReference type="SAM" id="MobiDB-lite"/>
    </source>
</evidence>
<dbReference type="SUPFAM" id="SSF102712">
    <property type="entry name" value="JAB1/MPN domain"/>
    <property type="match status" value="1"/>
</dbReference>
<dbReference type="Gene3D" id="3.40.140.10">
    <property type="entry name" value="Cytidine Deaminase, domain 2"/>
    <property type="match status" value="1"/>
</dbReference>
<dbReference type="VEuPathDB" id="VectorBase:BGLAX_052106"/>
<dbReference type="Pfam" id="PF01398">
    <property type="entry name" value="JAB"/>
    <property type="match status" value="1"/>
</dbReference>
<evidence type="ECO:0000259" key="2">
    <source>
        <dbReference type="PROSITE" id="PS50249"/>
    </source>
</evidence>
<dbReference type="Pfam" id="PF18755">
    <property type="entry name" value="RAMA"/>
    <property type="match status" value="1"/>
</dbReference>
<dbReference type="STRING" id="6526.A0A2C9LNH0"/>
<feature type="compositionally biased region" description="Low complexity" evidence="1">
    <location>
        <begin position="165"/>
        <end position="174"/>
    </location>
</feature>